<dbReference type="GO" id="GO:0043138">
    <property type="term" value="F:3'-5' DNA helicase activity"/>
    <property type="evidence" value="ECO:0007669"/>
    <property type="project" value="UniProtKB-EC"/>
</dbReference>
<dbReference type="GeneID" id="93479950"/>
<evidence type="ECO:0000256" key="6">
    <source>
        <dbReference type="ARBA" id="ARBA00023125"/>
    </source>
</evidence>
<accession>A0ABD8B2Z0</accession>
<dbReference type="SUPFAM" id="SSF52540">
    <property type="entry name" value="P-loop containing nucleoside triphosphate hydrolases"/>
    <property type="match status" value="1"/>
</dbReference>
<gene>
    <name evidence="14" type="ORF">V6668_30755</name>
</gene>
<feature type="binding site" evidence="11">
    <location>
        <begin position="21"/>
        <end position="28"/>
    </location>
    <ligand>
        <name>ATP</name>
        <dbReference type="ChEBI" id="CHEBI:30616"/>
    </ligand>
</feature>
<dbReference type="GO" id="GO:0005524">
    <property type="term" value="F:ATP binding"/>
    <property type="evidence" value="ECO:0007669"/>
    <property type="project" value="UniProtKB-UniRule"/>
</dbReference>
<dbReference type="EMBL" id="CP145893">
    <property type="protein sequence ID" value="WWP24088.1"/>
    <property type="molecule type" value="Genomic_DNA"/>
</dbReference>
<dbReference type="InterPro" id="IPR000212">
    <property type="entry name" value="DNA_helicase_UvrD/REP"/>
</dbReference>
<evidence type="ECO:0000259" key="13">
    <source>
        <dbReference type="PROSITE" id="PS51217"/>
    </source>
</evidence>
<comment type="similarity">
    <text evidence="1">Belongs to the helicase family. UvrD subfamily.</text>
</comment>
<dbReference type="Gene3D" id="1.10.10.160">
    <property type="match status" value="1"/>
</dbReference>
<evidence type="ECO:0000256" key="4">
    <source>
        <dbReference type="ARBA" id="ARBA00022806"/>
    </source>
</evidence>
<keyword evidence="7" id="KW-0413">Isomerase</keyword>
<evidence type="ECO:0000313" key="15">
    <source>
        <dbReference type="Proteomes" id="UP001364764"/>
    </source>
</evidence>
<dbReference type="InterPro" id="IPR027417">
    <property type="entry name" value="P-loop_NTPase"/>
</dbReference>
<evidence type="ECO:0000256" key="8">
    <source>
        <dbReference type="ARBA" id="ARBA00034617"/>
    </source>
</evidence>
<name>A0ABD8B2Z0_PAEAM</name>
<geneLocation type="plasmid" evidence="14 15">
    <name>pY5S7-1</name>
</geneLocation>
<dbReference type="InterPro" id="IPR013986">
    <property type="entry name" value="DExx_box_DNA_helicase_dom_sf"/>
</dbReference>
<dbReference type="PANTHER" id="PTHR11070">
    <property type="entry name" value="UVRD / RECB / PCRA DNA HELICASE FAMILY MEMBER"/>
    <property type="match status" value="1"/>
</dbReference>
<evidence type="ECO:0000256" key="1">
    <source>
        <dbReference type="ARBA" id="ARBA00009922"/>
    </source>
</evidence>
<comment type="catalytic activity">
    <reaction evidence="10">
        <text>ATP + H2O = ADP + phosphate + H(+)</text>
        <dbReference type="Rhea" id="RHEA:13065"/>
        <dbReference type="ChEBI" id="CHEBI:15377"/>
        <dbReference type="ChEBI" id="CHEBI:15378"/>
        <dbReference type="ChEBI" id="CHEBI:30616"/>
        <dbReference type="ChEBI" id="CHEBI:43474"/>
        <dbReference type="ChEBI" id="CHEBI:456216"/>
        <dbReference type="EC" id="5.6.2.4"/>
    </reaction>
</comment>
<dbReference type="AlphaFoldDB" id="A0ABD8B2Z0"/>
<dbReference type="EC" id="5.6.2.4" evidence="9"/>
<keyword evidence="3 11" id="KW-0378">Hydrolase</keyword>
<feature type="domain" description="UvrD-like helicase C-terminal" evidence="13">
    <location>
        <begin position="286"/>
        <end position="552"/>
    </location>
</feature>
<dbReference type="PROSITE" id="PS51217">
    <property type="entry name" value="UVRD_HELICASE_CTER"/>
    <property type="match status" value="1"/>
</dbReference>
<dbReference type="Pfam" id="PF00580">
    <property type="entry name" value="UvrD-helicase"/>
    <property type="match status" value="1"/>
</dbReference>
<dbReference type="Pfam" id="PF13361">
    <property type="entry name" value="UvrD_C"/>
    <property type="match status" value="1"/>
</dbReference>
<evidence type="ECO:0000256" key="7">
    <source>
        <dbReference type="ARBA" id="ARBA00023235"/>
    </source>
</evidence>
<keyword evidence="4 11" id="KW-0347">Helicase</keyword>
<dbReference type="PANTHER" id="PTHR11070:SF2">
    <property type="entry name" value="ATP-DEPENDENT DNA HELICASE SRS2"/>
    <property type="match status" value="1"/>
</dbReference>
<dbReference type="Gene3D" id="1.10.486.10">
    <property type="entry name" value="PCRA, domain 4"/>
    <property type="match status" value="1"/>
</dbReference>
<keyword evidence="2 11" id="KW-0547">Nucleotide-binding</keyword>
<dbReference type="InterPro" id="IPR014017">
    <property type="entry name" value="DNA_helicase_UvrD-like_C"/>
</dbReference>
<proteinExistence type="inferred from homology"/>
<feature type="domain" description="UvrD-like helicase ATP-binding" evidence="12">
    <location>
        <begin position="1"/>
        <end position="292"/>
    </location>
</feature>
<evidence type="ECO:0000256" key="10">
    <source>
        <dbReference type="ARBA" id="ARBA00048988"/>
    </source>
</evidence>
<dbReference type="Gene3D" id="3.40.50.300">
    <property type="entry name" value="P-loop containing nucleotide triphosphate hydrolases"/>
    <property type="match status" value="2"/>
</dbReference>
<keyword evidence="14" id="KW-0614">Plasmid</keyword>
<reference evidence="14 15" key="1">
    <citation type="submission" date="2024-02" db="EMBL/GenBank/DDBJ databases">
        <title>Complete sequences of two Paenibacillus sp. strains and one Lysinibacillus strain isolated from the environment on STAA medium highlight biotechnological potential.</title>
        <authorList>
            <person name="Attere S.A."/>
            <person name="Piche L.C."/>
            <person name="Intertaglia L."/>
            <person name="Lami R."/>
            <person name="Charette S.J."/>
            <person name="Vincent A.T."/>
        </authorList>
    </citation>
    <scope>NUCLEOTIDE SEQUENCE [LARGE SCALE GENOMIC DNA]</scope>
    <source>
        <strain evidence="14 15">Y5S-7</strain>
        <plasmid evidence="14 15">pY5S7-1</plasmid>
    </source>
</reference>
<evidence type="ECO:0000256" key="5">
    <source>
        <dbReference type="ARBA" id="ARBA00022840"/>
    </source>
</evidence>
<comment type="catalytic activity">
    <reaction evidence="8">
        <text>Couples ATP hydrolysis with the unwinding of duplex DNA by translocating in the 3'-5' direction.</text>
        <dbReference type="EC" id="5.6.2.4"/>
    </reaction>
</comment>
<dbReference type="PROSITE" id="PS51198">
    <property type="entry name" value="UVRD_HELICASE_ATP_BIND"/>
    <property type="match status" value="1"/>
</dbReference>
<evidence type="ECO:0000256" key="11">
    <source>
        <dbReference type="PROSITE-ProRule" id="PRU00560"/>
    </source>
</evidence>
<evidence type="ECO:0000313" key="14">
    <source>
        <dbReference type="EMBL" id="WWP24088.1"/>
    </source>
</evidence>
<dbReference type="GO" id="GO:0016787">
    <property type="term" value="F:hydrolase activity"/>
    <property type="evidence" value="ECO:0007669"/>
    <property type="project" value="UniProtKB-UniRule"/>
</dbReference>
<sequence>MISGDHQKVIEHIHGPILVNAGPQTGIQTTSIKRLEHILKNVKGNYKILILTYNRLLAKQFKERILKEFQSDDKDILERFFVGTIHQFARDIVETRGDILGLKTKEIVLIDSSESENILKEILVTRSNTNSPSQNLSQTNSVNVVREILYYISRQKRELKLPLPYDEHIDDDTRFYDSIYYEYDLYLKARSLMDFDDLILLAYRIINEKPSINQIYQRIFKFAYIFEAQDLTYASYQFLQTLYPKHNSNIMLVGDKNQAIYSFTGASTSFMEQFETYYDPTVVILKNNFRSSSEIASLADKLISKSSFSSSTLKNGSVIIKELENEEKEAIWIADNISKLVRQEPSEINEKIHWDKIAVIARNRSSLRRIEKQFSEDNIPFINKTFGILESESTIMQVFESGFRLLINHNDRYYLDLFQSLIGVENKNTINYNSTENGIALLKHFDSLVGKEWKKNYKALLDAWSYLWGPDMNFSDAILVLEKYFMSEKPVASVEETNVFMSDLKMWRDNWNTYIRDTNEYSLISFKNKFTSLSRTTGSGGVRLLTAHSSQGLEFDVVHVLGINEGVFPMNELTVEEDRRVLYVAISRAKKLLYLSYIKSSSLKMGARYRQPSRFLKEMKLL</sequence>
<dbReference type="GO" id="GO:0003677">
    <property type="term" value="F:DNA binding"/>
    <property type="evidence" value="ECO:0007669"/>
    <property type="project" value="UniProtKB-KW"/>
</dbReference>
<dbReference type="InterPro" id="IPR014016">
    <property type="entry name" value="UvrD-like_ATP-bd"/>
</dbReference>
<protein>
    <recommendedName>
        <fullName evidence="9">DNA 3'-5' helicase</fullName>
        <ecNumber evidence="9">5.6.2.4</ecNumber>
    </recommendedName>
</protein>
<evidence type="ECO:0000256" key="2">
    <source>
        <dbReference type="ARBA" id="ARBA00022741"/>
    </source>
</evidence>
<dbReference type="Proteomes" id="UP001364764">
    <property type="component" value="Plasmid pY5S7-1"/>
</dbReference>
<evidence type="ECO:0000256" key="9">
    <source>
        <dbReference type="ARBA" id="ARBA00034808"/>
    </source>
</evidence>
<evidence type="ECO:0000256" key="3">
    <source>
        <dbReference type="ARBA" id="ARBA00022801"/>
    </source>
</evidence>
<dbReference type="RefSeq" id="WP_338709180.1">
    <property type="nucleotide sequence ID" value="NZ_CP145893.1"/>
</dbReference>
<keyword evidence="5 11" id="KW-0067">ATP-binding</keyword>
<evidence type="ECO:0000259" key="12">
    <source>
        <dbReference type="PROSITE" id="PS51198"/>
    </source>
</evidence>
<organism evidence="14 15">
    <name type="scientific">Paenibacillus amylolyticus</name>
    <dbReference type="NCBI Taxonomy" id="1451"/>
    <lineage>
        <taxon>Bacteria</taxon>
        <taxon>Bacillati</taxon>
        <taxon>Bacillota</taxon>
        <taxon>Bacilli</taxon>
        <taxon>Bacillales</taxon>
        <taxon>Paenibacillaceae</taxon>
        <taxon>Paenibacillus</taxon>
    </lineage>
</organism>
<keyword evidence="6" id="KW-0238">DNA-binding</keyword>